<organism evidence="2 3">
    <name type="scientific">Brassica carinata</name>
    <name type="common">Ethiopian mustard</name>
    <name type="synonym">Abyssinian cabbage</name>
    <dbReference type="NCBI Taxonomy" id="52824"/>
    <lineage>
        <taxon>Eukaryota</taxon>
        <taxon>Viridiplantae</taxon>
        <taxon>Streptophyta</taxon>
        <taxon>Embryophyta</taxon>
        <taxon>Tracheophyta</taxon>
        <taxon>Spermatophyta</taxon>
        <taxon>Magnoliopsida</taxon>
        <taxon>eudicotyledons</taxon>
        <taxon>Gunneridae</taxon>
        <taxon>Pentapetalae</taxon>
        <taxon>rosids</taxon>
        <taxon>malvids</taxon>
        <taxon>Brassicales</taxon>
        <taxon>Brassicaceae</taxon>
        <taxon>Brassiceae</taxon>
        <taxon>Brassica</taxon>
    </lineage>
</organism>
<sequence length="109" mass="12549">MCNPTRDDGSSQSGMELGSSELYAPKWLEYPIAYAAVFALQCGGRNNVMDLKQQWFYRFLRKTIGFHVLMFWTVLYLYGGLPYLTCGGVPRDMARKLRMPYLGFEVVED</sequence>
<proteinExistence type="predicted"/>
<keyword evidence="1" id="KW-1133">Transmembrane helix</keyword>
<gene>
    <name evidence="2" type="ORF">Bca52824_061752</name>
</gene>
<evidence type="ECO:0000313" key="2">
    <source>
        <dbReference type="EMBL" id="KAG2267197.1"/>
    </source>
</evidence>
<keyword evidence="1" id="KW-0812">Transmembrane</keyword>
<dbReference type="Proteomes" id="UP000886595">
    <property type="component" value="Unassembled WGS sequence"/>
</dbReference>
<dbReference type="OrthoDB" id="10260134at2759"/>
<keyword evidence="1" id="KW-0472">Membrane</keyword>
<dbReference type="EMBL" id="JAAMPC010000013">
    <property type="protein sequence ID" value="KAG2267197.1"/>
    <property type="molecule type" value="Genomic_DNA"/>
</dbReference>
<evidence type="ECO:0000313" key="3">
    <source>
        <dbReference type="Proteomes" id="UP000886595"/>
    </source>
</evidence>
<comment type="caution">
    <text evidence="2">The sequence shown here is derived from an EMBL/GenBank/DDBJ whole genome shotgun (WGS) entry which is preliminary data.</text>
</comment>
<feature type="transmembrane region" description="Helical" evidence="1">
    <location>
        <begin position="64"/>
        <end position="89"/>
    </location>
</feature>
<dbReference type="AlphaFoldDB" id="A0A8X7U620"/>
<name>A0A8X7U620_BRACI</name>
<reference evidence="2 3" key="1">
    <citation type="submission" date="2020-02" db="EMBL/GenBank/DDBJ databases">
        <authorList>
            <person name="Ma Q."/>
            <person name="Huang Y."/>
            <person name="Song X."/>
            <person name="Pei D."/>
        </authorList>
    </citation>
    <scope>NUCLEOTIDE SEQUENCE [LARGE SCALE GENOMIC DNA]</scope>
    <source>
        <strain evidence="2">Sxm20200214</strain>
        <tissue evidence="2">Leaf</tissue>
    </source>
</reference>
<evidence type="ECO:0000256" key="1">
    <source>
        <dbReference type="SAM" id="Phobius"/>
    </source>
</evidence>
<protein>
    <submittedName>
        <fullName evidence="2">Uncharacterized protein</fullName>
    </submittedName>
</protein>
<keyword evidence="3" id="KW-1185">Reference proteome</keyword>
<accession>A0A8X7U620</accession>